<feature type="region of interest" description="Disordered" evidence="1">
    <location>
        <begin position="1"/>
        <end position="74"/>
    </location>
</feature>
<protein>
    <submittedName>
        <fullName evidence="2">Uncharacterized protein</fullName>
    </submittedName>
</protein>
<feature type="compositionally biased region" description="Basic and acidic residues" evidence="1">
    <location>
        <begin position="34"/>
        <end position="43"/>
    </location>
</feature>
<dbReference type="Proteomes" id="UP000521868">
    <property type="component" value="Unassembled WGS sequence"/>
</dbReference>
<dbReference type="RefSeq" id="WP_168109451.1">
    <property type="nucleotide sequence ID" value="NZ_VTOX01000010.1"/>
</dbReference>
<proteinExistence type="predicted"/>
<keyword evidence="3" id="KW-1185">Reference proteome</keyword>
<dbReference type="AlphaFoldDB" id="A0A7X6I882"/>
<comment type="caution">
    <text evidence="2">The sequence shown here is derived from an EMBL/GenBank/DDBJ whole genome shotgun (WGS) entry which is preliminary data.</text>
</comment>
<evidence type="ECO:0000313" key="3">
    <source>
        <dbReference type="Proteomes" id="UP000521868"/>
    </source>
</evidence>
<evidence type="ECO:0000256" key="1">
    <source>
        <dbReference type="SAM" id="MobiDB-lite"/>
    </source>
</evidence>
<evidence type="ECO:0000313" key="2">
    <source>
        <dbReference type="EMBL" id="NKE68321.1"/>
    </source>
</evidence>
<accession>A0A7X6I882</accession>
<dbReference type="EMBL" id="VTOX01000010">
    <property type="protein sequence ID" value="NKE68321.1"/>
    <property type="molecule type" value="Genomic_DNA"/>
</dbReference>
<name>A0A7X6I882_9BURK</name>
<reference evidence="2 3" key="1">
    <citation type="journal article" date="2020" name="Nature">
        <title>Bacterial chemolithoautotrophy via manganese oxidation.</title>
        <authorList>
            <person name="Yu H."/>
            <person name="Leadbetter J.R."/>
        </authorList>
    </citation>
    <scope>NUCLEOTIDE SEQUENCE [LARGE SCALE GENOMIC DNA]</scope>
    <source>
        <strain evidence="2 3">RBP-1</strain>
    </source>
</reference>
<organism evidence="2 3">
    <name type="scientific">Ramlibacter lithotrophicus</name>
    <dbReference type="NCBI Taxonomy" id="2606681"/>
    <lineage>
        <taxon>Bacteria</taxon>
        <taxon>Pseudomonadati</taxon>
        <taxon>Pseudomonadota</taxon>
        <taxon>Betaproteobacteria</taxon>
        <taxon>Burkholderiales</taxon>
        <taxon>Comamonadaceae</taxon>
        <taxon>Ramlibacter</taxon>
    </lineage>
</organism>
<feature type="compositionally biased region" description="Basic and acidic residues" evidence="1">
    <location>
        <begin position="1"/>
        <end position="19"/>
    </location>
</feature>
<sequence length="74" mass="7997">MNDGISGKDAERAKAEHGAPSEMNWDGGQGRQPYENREADRHSGPAAGHEAAEGDRGATSGRNLEQLEQVKRRP</sequence>
<gene>
    <name evidence="2" type="ORF">RAMLITH_21105</name>
</gene>